<comment type="caution">
    <text evidence="2">The sequence shown here is derived from an EMBL/GenBank/DDBJ whole genome shotgun (WGS) entry which is preliminary data.</text>
</comment>
<protein>
    <recommendedName>
        <fullName evidence="4">DUF302 domain-containing protein</fullName>
    </recommendedName>
</protein>
<proteinExistence type="predicted"/>
<dbReference type="RefSeq" id="WP_194947499.1">
    <property type="nucleotide sequence ID" value="NZ_JACBGI020000002.1"/>
</dbReference>
<reference evidence="2 3" key="2">
    <citation type="submission" date="2020-11" db="EMBL/GenBank/DDBJ databases">
        <title>Sulfur oxidizing isolate from Hospital Hole Sinkhole.</title>
        <authorList>
            <person name="Scott K.M."/>
        </authorList>
    </citation>
    <scope>NUCLEOTIDE SEQUENCE [LARGE SCALE GENOMIC DNA]</scope>
    <source>
        <strain evidence="2 3">HH1</strain>
    </source>
</reference>
<evidence type="ECO:0008006" key="4">
    <source>
        <dbReference type="Google" id="ProtNLM"/>
    </source>
</evidence>
<dbReference type="Proteomes" id="UP001193680">
    <property type="component" value="Unassembled WGS sequence"/>
</dbReference>
<keyword evidence="1" id="KW-0732">Signal</keyword>
<dbReference type="EMBL" id="JACBGI020000002">
    <property type="protein sequence ID" value="MBF6057131.1"/>
    <property type="molecule type" value="Genomic_DNA"/>
</dbReference>
<keyword evidence="3" id="KW-1185">Reference proteome</keyword>
<organism evidence="2 3">
    <name type="scientific">Thiomicrorhabdus heinhorstiae</name>
    <dbReference type="NCBI Taxonomy" id="2748010"/>
    <lineage>
        <taxon>Bacteria</taxon>
        <taxon>Pseudomonadati</taxon>
        <taxon>Pseudomonadota</taxon>
        <taxon>Gammaproteobacteria</taxon>
        <taxon>Thiotrichales</taxon>
        <taxon>Piscirickettsiaceae</taxon>
        <taxon>Thiomicrorhabdus</taxon>
    </lineage>
</organism>
<gene>
    <name evidence="2" type="ORF">H8792_002140</name>
</gene>
<name>A0ABS0BTG1_9GAMM</name>
<accession>A0ABS0BTG1</accession>
<reference evidence="2 3" key="1">
    <citation type="submission" date="2020-06" db="EMBL/GenBank/DDBJ databases">
        <authorList>
            <person name="Scott K."/>
        </authorList>
    </citation>
    <scope>NUCLEOTIDE SEQUENCE [LARGE SCALE GENOMIC DNA]</scope>
    <source>
        <strain evidence="2 3">HH1</strain>
    </source>
</reference>
<feature type="chain" id="PRO_5045793888" description="DUF302 domain-containing protein" evidence="1">
    <location>
        <begin position="27"/>
        <end position="308"/>
    </location>
</feature>
<evidence type="ECO:0000313" key="3">
    <source>
        <dbReference type="Proteomes" id="UP001193680"/>
    </source>
</evidence>
<evidence type="ECO:0000313" key="2">
    <source>
        <dbReference type="EMBL" id="MBF6057131.1"/>
    </source>
</evidence>
<sequence>MKNIQSILRKGVLCASLGLMPFAAFADYKPFVMGNTDGSSVADASAKATAALKQNGFEVVGSYAPDANSNVIVVTNGALKSMAGKSENGGFGAMERVAVVNKGGKVEVSYTNPTYQFNAYRMEGDIKPVQAAMEKALGKQNEFGAKEAISADDLRDYHYMFAMPYFDDTDDLAKYGSYGEAVKAVEAGLSAKRGGAEKVYRIDIPGKNMSVFGVALNYKEGSDANIRKQIDSATKYSHAAHFPYEILVVDGKVVALNGKFRIAINWPSLSMAGSGSFMSIMSAPDDITAALTAVANNKKVETAVAGDM</sequence>
<evidence type="ECO:0000256" key="1">
    <source>
        <dbReference type="SAM" id="SignalP"/>
    </source>
</evidence>
<feature type="signal peptide" evidence="1">
    <location>
        <begin position="1"/>
        <end position="26"/>
    </location>
</feature>